<keyword evidence="3" id="KW-1185">Reference proteome</keyword>
<dbReference type="RefSeq" id="WP_260796555.1">
    <property type="nucleotide sequence ID" value="NZ_CP093313.1"/>
</dbReference>
<evidence type="ECO:0000256" key="1">
    <source>
        <dbReference type="SAM" id="Phobius"/>
    </source>
</evidence>
<reference evidence="2" key="1">
    <citation type="submission" date="2021-04" db="EMBL/GenBank/DDBJ databases">
        <title>Phylogenetic analysis of Acidobacteriaceae.</title>
        <authorList>
            <person name="Qiu L."/>
            <person name="Zhang Q."/>
        </authorList>
    </citation>
    <scope>NUCLEOTIDE SEQUENCE</scope>
    <source>
        <strain evidence="2">DSM 25168</strain>
    </source>
</reference>
<dbReference type="AlphaFoldDB" id="A0A9J7BVM0"/>
<keyword evidence="1" id="KW-0472">Membrane</keyword>
<feature type="transmembrane region" description="Helical" evidence="1">
    <location>
        <begin position="153"/>
        <end position="175"/>
    </location>
</feature>
<dbReference type="Proteomes" id="UP001059380">
    <property type="component" value="Chromosome"/>
</dbReference>
<dbReference type="KEGG" id="orp:MOP44_13430"/>
<dbReference type="EMBL" id="CP093313">
    <property type="protein sequence ID" value="UWZ86916.1"/>
    <property type="molecule type" value="Genomic_DNA"/>
</dbReference>
<feature type="transmembrane region" description="Helical" evidence="1">
    <location>
        <begin position="128"/>
        <end position="147"/>
    </location>
</feature>
<evidence type="ECO:0008006" key="4">
    <source>
        <dbReference type="Google" id="ProtNLM"/>
    </source>
</evidence>
<proteinExistence type="predicted"/>
<keyword evidence="1" id="KW-0812">Transmembrane</keyword>
<sequence length="186" mass="20261">MLAHSIVLITHIAAVFVLCAVLSIEALSLRWLRRASNFGDAHPWIEPVPRLRMFAIGSVLLIQATGIDLIHRTSSLGQGWALVAMGSFPVLMAPLGNLTSRRMRIIRAAFRSRDVSESEALRMLRAPFLKVSLAVRVAAFLGVFVLVTVKPGAWAAAGFVVTSLSLALLVSLSPWRRMEPPIGRSV</sequence>
<gene>
    <name evidence="2" type="ORF">MOP44_13430</name>
</gene>
<evidence type="ECO:0000313" key="2">
    <source>
        <dbReference type="EMBL" id="UWZ86916.1"/>
    </source>
</evidence>
<organism evidence="2 3">
    <name type="scientific">Occallatibacter riparius</name>
    <dbReference type="NCBI Taxonomy" id="1002689"/>
    <lineage>
        <taxon>Bacteria</taxon>
        <taxon>Pseudomonadati</taxon>
        <taxon>Acidobacteriota</taxon>
        <taxon>Terriglobia</taxon>
        <taxon>Terriglobales</taxon>
        <taxon>Acidobacteriaceae</taxon>
        <taxon>Occallatibacter</taxon>
    </lineage>
</organism>
<keyword evidence="1" id="KW-1133">Transmembrane helix</keyword>
<name>A0A9J7BVM0_9BACT</name>
<feature type="transmembrane region" description="Helical" evidence="1">
    <location>
        <begin position="6"/>
        <end position="32"/>
    </location>
</feature>
<accession>A0A9J7BVM0</accession>
<protein>
    <recommendedName>
        <fullName evidence="4">DUF2269 family protein</fullName>
    </recommendedName>
</protein>
<evidence type="ECO:0000313" key="3">
    <source>
        <dbReference type="Proteomes" id="UP001059380"/>
    </source>
</evidence>
<feature type="transmembrane region" description="Helical" evidence="1">
    <location>
        <begin position="77"/>
        <end position="98"/>
    </location>
</feature>